<reference evidence="2 3" key="1">
    <citation type="journal article" date="2014" name="Genome Announc.">
        <title>Draft Genome Sequence of Propane- and Butane-Oxidizing Actinobacterium Rhodococcus ruber IEGM 231.</title>
        <authorList>
            <person name="Ivshina I.B."/>
            <person name="Kuyukina M.S."/>
            <person name="Krivoruchko A.V."/>
            <person name="Barbe V."/>
            <person name="Fischer C."/>
        </authorList>
    </citation>
    <scope>NUCLEOTIDE SEQUENCE [LARGE SCALE GENOMIC DNA]</scope>
</reference>
<protein>
    <recommendedName>
        <fullName evidence="4">Portal protein</fullName>
    </recommendedName>
</protein>
<evidence type="ECO:0000313" key="2">
    <source>
        <dbReference type="EMBL" id="CDZ92284.1"/>
    </source>
</evidence>
<sequence length="437" mass="48375">MAETTGTPSSFRETGYVNGSGMTEWQQWMSGEKVPDLRWPRSIAVFDRMTREDTRISSVLDATSLPALGTGWRIDGAGARDEVTEFVADNLGLPIKGADEPRQGQRIRSRGRFSWRLHLEQALLVNKHGHSFFEQVYRPGEDGRIWLRKLAPRPAATIRAIHVALDGGLESIEQHAPAGAPVEWLLRPQQIPVSRLVAYVRKPEPGPYQWIGQSMLRPAYKHWILKDELMRIQAAAARRNGIGVPVFTASPEESADPEKIEKYRQMASQYRGGESSGVGLPNGADAKLLGVQGNLPDLQQAIAYHDKQMALAALAHYLNLDGGGSYALASVQENTFVQSVQSQTESVRDTANAHIVEDLVDLNFGVDEPAPRIEFDDIGARQDLTASALKLLIDAGLIRLDRSLEEFTRQQYGLPPKDTPPPEQPWTPGTPNPQEDQ</sequence>
<feature type="region of interest" description="Disordered" evidence="1">
    <location>
        <begin position="409"/>
        <end position="437"/>
    </location>
</feature>
<dbReference type="Pfam" id="PF06074">
    <property type="entry name" value="Portal_Mu"/>
    <property type="match status" value="1"/>
</dbReference>
<evidence type="ECO:0008006" key="4">
    <source>
        <dbReference type="Google" id="ProtNLM"/>
    </source>
</evidence>
<accession>A0A098BU81</accession>
<gene>
    <name evidence="2" type="ORF">RHRU231_930163</name>
</gene>
<evidence type="ECO:0000313" key="3">
    <source>
        <dbReference type="Proteomes" id="UP000042997"/>
    </source>
</evidence>
<dbReference type="RefSeq" id="WP_040275440.1">
    <property type="nucleotide sequence ID" value="NZ_JABFDS010000001.1"/>
</dbReference>
<dbReference type="AlphaFoldDB" id="A0A098BU81"/>
<dbReference type="EMBL" id="CCSD01000109">
    <property type="protein sequence ID" value="CDZ92284.1"/>
    <property type="molecule type" value="Genomic_DNA"/>
</dbReference>
<evidence type="ECO:0000256" key="1">
    <source>
        <dbReference type="SAM" id="MobiDB-lite"/>
    </source>
</evidence>
<dbReference type="OrthoDB" id="1804088at2"/>
<dbReference type="Proteomes" id="UP000042997">
    <property type="component" value="Unassembled WGS sequence"/>
</dbReference>
<proteinExistence type="predicted"/>
<dbReference type="InterPro" id="IPR009279">
    <property type="entry name" value="Portal_Mu"/>
</dbReference>
<feature type="compositionally biased region" description="Pro residues" evidence="1">
    <location>
        <begin position="417"/>
        <end position="431"/>
    </location>
</feature>
<name>A0A098BU81_9NOCA</name>
<organism evidence="2 3">
    <name type="scientific">Rhodococcus ruber</name>
    <dbReference type="NCBI Taxonomy" id="1830"/>
    <lineage>
        <taxon>Bacteria</taxon>
        <taxon>Bacillati</taxon>
        <taxon>Actinomycetota</taxon>
        <taxon>Actinomycetes</taxon>
        <taxon>Mycobacteriales</taxon>
        <taxon>Nocardiaceae</taxon>
        <taxon>Rhodococcus</taxon>
    </lineage>
</organism>